<dbReference type="GO" id="GO:0015074">
    <property type="term" value="P:DNA integration"/>
    <property type="evidence" value="ECO:0007669"/>
    <property type="project" value="InterPro"/>
</dbReference>
<dbReference type="InterPro" id="IPR004107">
    <property type="entry name" value="Integrase_SAM-like_N"/>
</dbReference>
<evidence type="ECO:0000313" key="3">
    <source>
        <dbReference type="EMBL" id="KXB01394.1"/>
    </source>
</evidence>
<dbReference type="Gene3D" id="1.10.150.130">
    <property type="match status" value="1"/>
</dbReference>
<evidence type="ECO:0000313" key="4">
    <source>
        <dbReference type="Proteomes" id="UP000070344"/>
    </source>
</evidence>
<feature type="domain" description="Integrase SAM-like N-terminal" evidence="2">
    <location>
        <begin position="25"/>
        <end position="111"/>
    </location>
</feature>
<dbReference type="Proteomes" id="UP000070344">
    <property type="component" value="Unassembled WGS sequence"/>
</dbReference>
<dbReference type="SUPFAM" id="SSF47823">
    <property type="entry name" value="lambda integrase-like, N-terminal domain"/>
    <property type="match status" value="1"/>
</dbReference>
<keyword evidence="4" id="KW-1185">Reference proteome</keyword>
<proteinExistence type="predicted"/>
<evidence type="ECO:0000259" key="2">
    <source>
        <dbReference type="Pfam" id="PF02899"/>
    </source>
</evidence>
<accession>A0A133V4M8</accession>
<gene>
    <name evidence="3" type="ORF">AKJ41_01740</name>
</gene>
<dbReference type="GO" id="GO:0003677">
    <property type="term" value="F:DNA binding"/>
    <property type="evidence" value="ECO:0007669"/>
    <property type="project" value="UniProtKB-KW"/>
</dbReference>
<dbReference type="Pfam" id="PF02899">
    <property type="entry name" value="Phage_int_SAM_1"/>
    <property type="match status" value="1"/>
</dbReference>
<dbReference type="EMBL" id="LHXV01000014">
    <property type="protein sequence ID" value="KXB01394.1"/>
    <property type="molecule type" value="Genomic_DNA"/>
</dbReference>
<name>A0A133V4M8_9EURY</name>
<reference evidence="3 4" key="1">
    <citation type="journal article" date="2016" name="Sci. Rep.">
        <title>Metabolic traits of an uncultured archaeal lineage -MSBL1- from brine pools of the Red Sea.</title>
        <authorList>
            <person name="Mwirichia R."/>
            <person name="Alam I."/>
            <person name="Rashid M."/>
            <person name="Vinu M."/>
            <person name="Ba-Alawi W."/>
            <person name="Anthony Kamau A."/>
            <person name="Kamanda Ngugi D."/>
            <person name="Goker M."/>
            <person name="Klenk H.P."/>
            <person name="Bajic V."/>
            <person name="Stingl U."/>
        </authorList>
    </citation>
    <scope>NUCLEOTIDE SEQUENCE [LARGE SCALE GENOMIC DNA]</scope>
    <source>
        <strain evidence="3">SCGC-AAA259O05</strain>
    </source>
</reference>
<comment type="caution">
    <text evidence="3">The sequence shown here is derived from an EMBL/GenBank/DDBJ whole genome shotgun (WGS) entry which is preliminary data.</text>
</comment>
<dbReference type="InterPro" id="IPR010998">
    <property type="entry name" value="Integrase_recombinase_N"/>
</dbReference>
<organism evidence="3 4">
    <name type="scientific">candidate division MSBL1 archaeon SCGC-AAA259O05</name>
    <dbReference type="NCBI Taxonomy" id="1698271"/>
    <lineage>
        <taxon>Archaea</taxon>
        <taxon>Methanobacteriati</taxon>
        <taxon>Methanobacteriota</taxon>
        <taxon>candidate division MSBL1</taxon>
    </lineage>
</organism>
<sequence length="150" mass="18000">MCLREGNEKEKELWEIIRDENDELIDEFSEFLREAKGLAERTVESHAFNLTMLNRYLAEYEPSTRFEETTSGDIGFFMKDWYIRKTGADNKTMYRMPVSLKKFFAFLSNEKDVDVPSEEIEEEINSGRELFEDRLREWWNPELTDGWWTA</sequence>
<evidence type="ECO:0000256" key="1">
    <source>
        <dbReference type="ARBA" id="ARBA00023125"/>
    </source>
</evidence>
<keyword evidence="1" id="KW-0238">DNA-binding</keyword>
<protein>
    <recommendedName>
        <fullName evidence="2">Integrase SAM-like N-terminal domain-containing protein</fullName>
    </recommendedName>
</protein>
<dbReference type="AlphaFoldDB" id="A0A133V4M8"/>